<evidence type="ECO:0000313" key="2">
    <source>
        <dbReference type="EMBL" id="NJP96408.1"/>
    </source>
</evidence>
<keyword evidence="3" id="KW-1185">Reference proteome</keyword>
<name>A0ABX1BMQ7_9ACTN</name>
<proteinExistence type="predicted"/>
<reference evidence="2 3" key="1">
    <citation type="submission" date="2020-03" db="EMBL/GenBank/DDBJ databases">
        <title>WGS of actinomycetes isolated from Thailand.</title>
        <authorList>
            <person name="Thawai C."/>
        </authorList>
    </citation>
    <scope>NUCLEOTIDE SEQUENCE [LARGE SCALE GENOMIC DNA]</scope>
    <source>
        <strain evidence="2 3">FMUSA5-5</strain>
    </source>
</reference>
<feature type="transmembrane region" description="Helical" evidence="1">
    <location>
        <begin position="36"/>
        <end position="54"/>
    </location>
</feature>
<evidence type="ECO:0000256" key="1">
    <source>
        <dbReference type="SAM" id="Phobius"/>
    </source>
</evidence>
<dbReference type="Proteomes" id="UP000696294">
    <property type="component" value="Unassembled WGS sequence"/>
</dbReference>
<keyword evidence="1" id="KW-0812">Transmembrane</keyword>
<accession>A0ABX1BMQ7</accession>
<protein>
    <submittedName>
        <fullName evidence="2">Uncharacterized protein</fullName>
    </submittedName>
</protein>
<organism evidence="2 3">
    <name type="scientific">Nonomuraea composti</name>
    <dbReference type="NCBI Taxonomy" id="2720023"/>
    <lineage>
        <taxon>Bacteria</taxon>
        <taxon>Bacillati</taxon>
        <taxon>Actinomycetota</taxon>
        <taxon>Actinomycetes</taxon>
        <taxon>Streptosporangiales</taxon>
        <taxon>Streptosporangiaceae</taxon>
        <taxon>Nonomuraea</taxon>
    </lineage>
</organism>
<keyword evidence="1" id="KW-0472">Membrane</keyword>
<dbReference type="EMBL" id="JAATEP010000049">
    <property type="protein sequence ID" value="NJP96408.1"/>
    <property type="molecule type" value="Genomic_DNA"/>
</dbReference>
<evidence type="ECO:0000313" key="3">
    <source>
        <dbReference type="Proteomes" id="UP000696294"/>
    </source>
</evidence>
<dbReference type="RefSeq" id="WP_168018005.1">
    <property type="nucleotide sequence ID" value="NZ_JAATEP010000049.1"/>
</dbReference>
<gene>
    <name evidence="2" type="ORF">HCN51_44450</name>
</gene>
<keyword evidence="1" id="KW-1133">Transmembrane helix</keyword>
<comment type="caution">
    <text evidence="2">The sequence shown here is derived from an EMBL/GenBank/DDBJ whole genome shotgun (WGS) entry which is preliminary data.</text>
</comment>
<sequence>MSMSDAAADAFGRNFVHKYQFRFPDWMLMYSLRDRGILAFYCGACAPGGIVVGASRPEQLLRLMSDAVHAQWQDRRGSQIPRASRVISEKPSVFSEKAAGR</sequence>